<sequence length="130" mass="14387">MASYVLTSGNVFATLVASWLAYFISNVRLPWILKFTKGVLPFYMAVLHKKYGDIFRVAPDELAFANPAAWNDIQGHRSKGQLETEKSAKFYRPIKGVTTGIITADRQSMGSCGGRWPMASARRLSVTGNP</sequence>
<keyword evidence="3" id="KW-1185">Reference proteome</keyword>
<keyword evidence="1" id="KW-0472">Membrane</keyword>
<protein>
    <submittedName>
        <fullName evidence="2">Cytochrome P450</fullName>
    </submittedName>
</protein>
<keyword evidence="1" id="KW-0812">Transmembrane</keyword>
<accession>A0ABR2XDG0</accession>
<evidence type="ECO:0000313" key="3">
    <source>
        <dbReference type="Proteomes" id="UP001465668"/>
    </source>
</evidence>
<organism evidence="2 3">
    <name type="scientific">Seiridium cardinale</name>
    <dbReference type="NCBI Taxonomy" id="138064"/>
    <lineage>
        <taxon>Eukaryota</taxon>
        <taxon>Fungi</taxon>
        <taxon>Dikarya</taxon>
        <taxon>Ascomycota</taxon>
        <taxon>Pezizomycotina</taxon>
        <taxon>Sordariomycetes</taxon>
        <taxon>Xylariomycetidae</taxon>
        <taxon>Amphisphaeriales</taxon>
        <taxon>Sporocadaceae</taxon>
        <taxon>Seiridium</taxon>
    </lineage>
</organism>
<dbReference type="Proteomes" id="UP001465668">
    <property type="component" value="Unassembled WGS sequence"/>
</dbReference>
<feature type="transmembrane region" description="Helical" evidence="1">
    <location>
        <begin position="6"/>
        <end position="24"/>
    </location>
</feature>
<comment type="caution">
    <text evidence="2">The sequence shown here is derived from an EMBL/GenBank/DDBJ whole genome shotgun (WGS) entry which is preliminary data.</text>
</comment>
<dbReference type="EMBL" id="JARVKM010000069">
    <property type="protein sequence ID" value="KAK9771833.1"/>
    <property type="molecule type" value="Genomic_DNA"/>
</dbReference>
<proteinExistence type="predicted"/>
<evidence type="ECO:0000313" key="2">
    <source>
        <dbReference type="EMBL" id="KAK9771833.1"/>
    </source>
</evidence>
<name>A0ABR2XDG0_9PEZI</name>
<gene>
    <name evidence="2" type="ORF">SCAR479_11473</name>
</gene>
<keyword evidence="1" id="KW-1133">Transmembrane helix</keyword>
<evidence type="ECO:0000256" key="1">
    <source>
        <dbReference type="SAM" id="Phobius"/>
    </source>
</evidence>
<reference evidence="2 3" key="1">
    <citation type="submission" date="2024-02" db="EMBL/GenBank/DDBJ databases">
        <title>First draft genome assembly of two strains of Seiridium cardinale.</title>
        <authorList>
            <person name="Emiliani G."/>
            <person name="Scali E."/>
        </authorList>
    </citation>
    <scope>NUCLEOTIDE SEQUENCE [LARGE SCALE GENOMIC DNA]</scope>
    <source>
        <strain evidence="2 3">BM-138-000479</strain>
    </source>
</reference>